<protein>
    <submittedName>
        <fullName evidence="2">Breast cancer type 1 susceptibility protein homolog</fullName>
    </submittedName>
</protein>
<keyword evidence="1" id="KW-1185">Reference proteome</keyword>
<evidence type="ECO:0000313" key="2">
    <source>
        <dbReference type="WBParaSite" id="ALUE_0001468901-mRNA-1"/>
    </source>
</evidence>
<evidence type="ECO:0000313" key="1">
    <source>
        <dbReference type="Proteomes" id="UP000036681"/>
    </source>
</evidence>
<dbReference type="Proteomes" id="UP000036681">
    <property type="component" value="Unplaced"/>
</dbReference>
<dbReference type="AlphaFoldDB" id="A0A0M3IAQ4"/>
<proteinExistence type="predicted"/>
<organism evidence="1 2">
    <name type="scientific">Ascaris lumbricoides</name>
    <name type="common">Giant roundworm</name>
    <dbReference type="NCBI Taxonomy" id="6252"/>
    <lineage>
        <taxon>Eukaryota</taxon>
        <taxon>Metazoa</taxon>
        <taxon>Ecdysozoa</taxon>
        <taxon>Nematoda</taxon>
        <taxon>Chromadorea</taxon>
        <taxon>Rhabditida</taxon>
        <taxon>Spirurina</taxon>
        <taxon>Ascaridomorpha</taxon>
        <taxon>Ascaridoidea</taxon>
        <taxon>Ascarididae</taxon>
        <taxon>Ascaris</taxon>
    </lineage>
</organism>
<accession>A0A0M3IAQ4</accession>
<reference evidence="2" key="1">
    <citation type="submission" date="2017-02" db="UniProtKB">
        <authorList>
            <consortium name="WormBaseParasite"/>
        </authorList>
    </citation>
    <scope>IDENTIFICATION</scope>
</reference>
<name>A0A0M3IAQ4_ASCLU</name>
<dbReference type="WBParaSite" id="ALUE_0001468901-mRNA-1">
    <property type="protein sequence ID" value="ALUE_0001468901-mRNA-1"/>
    <property type="gene ID" value="ALUE_0001468901"/>
</dbReference>
<sequence>MWENEKNTLSEDAILPGFRRDEDTKVSQHELLSETVLAVPHSRRSTFFKKSMLTAPQQSAVGAANCIGFTSDMWENEKNTLSEDAILPGFRRDEDTKVSQHELLSETVLAVPHSRRSTFFKKSMLTAPQQSAG</sequence>